<accession>A0A939KGF6</accession>
<keyword evidence="2" id="KW-1185">Reference proteome</keyword>
<gene>
    <name evidence="1" type="ORF">J3A84_04875</name>
</gene>
<dbReference type="EMBL" id="JAFNJU010000003">
    <property type="protein sequence ID" value="MBO1264374.1"/>
    <property type="molecule type" value="Genomic_DNA"/>
</dbReference>
<protein>
    <submittedName>
        <fullName evidence="1">Uncharacterized protein</fullName>
    </submittedName>
</protein>
<sequence>MAKVYDIVSRLKNEKPQVRLTEDKIFTVFNSKNSVILMKGIAEDPKIDETEKMDMIIEAGLGKEALDLVNSMDLSMMEMATVVNAIMAAVSDSELEEIEKAAEAEVKKTRKK</sequence>
<reference evidence="1" key="1">
    <citation type="submission" date="2021-03" db="EMBL/GenBank/DDBJ databases">
        <title>Proteiniclasticum marinus sp. nov., isolated from tidal flat sediment.</title>
        <authorList>
            <person name="Namirimu T."/>
            <person name="Yang J.-A."/>
            <person name="Yang S.-H."/>
            <person name="Kim Y.-J."/>
            <person name="Kwon K.K."/>
        </authorList>
    </citation>
    <scope>NUCLEOTIDE SEQUENCE</scope>
    <source>
        <strain evidence="1">SCR006</strain>
    </source>
</reference>
<dbReference type="Proteomes" id="UP000664218">
    <property type="component" value="Unassembled WGS sequence"/>
</dbReference>
<name>A0A939KGF6_9CLOT</name>
<dbReference type="AlphaFoldDB" id="A0A939KGF6"/>
<comment type="caution">
    <text evidence="1">The sequence shown here is derived from an EMBL/GenBank/DDBJ whole genome shotgun (WGS) entry which is preliminary data.</text>
</comment>
<evidence type="ECO:0000313" key="2">
    <source>
        <dbReference type="Proteomes" id="UP000664218"/>
    </source>
</evidence>
<proteinExistence type="predicted"/>
<dbReference type="RefSeq" id="WP_207598889.1">
    <property type="nucleotide sequence ID" value="NZ_JAFNJU010000003.1"/>
</dbReference>
<evidence type="ECO:0000313" key="1">
    <source>
        <dbReference type="EMBL" id="MBO1264374.1"/>
    </source>
</evidence>
<organism evidence="1 2">
    <name type="scientific">Proteiniclasticum aestuarii</name>
    <dbReference type="NCBI Taxonomy" id="2817862"/>
    <lineage>
        <taxon>Bacteria</taxon>
        <taxon>Bacillati</taxon>
        <taxon>Bacillota</taxon>
        <taxon>Clostridia</taxon>
        <taxon>Eubacteriales</taxon>
        <taxon>Clostridiaceae</taxon>
        <taxon>Proteiniclasticum</taxon>
    </lineage>
</organism>